<dbReference type="Pfam" id="PF09950">
    <property type="entry name" value="Major_capside"/>
    <property type="match status" value="1"/>
</dbReference>
<sequence length="308" mass="34160">MFFNDEQVVKIRELFRQIQTEIYGLDRADLTAITLVPAETNLKEWIRSYVYKYVTEVGYAKFVSDYAEDLPPVARFLQAKAVEIKTIADSYSFSEQELNEWLAIGTRIDTAEAETAKAKIDEKVDETILKGDAEAGFQGLINNANVTMYVPNVGADSGTVLKGRDLAGVTATIQGMIDAQKTLAANDAGKATVKADSLLLAPADYAYIATTPINANNSTTMLEWLKKTFPQITTWAEVEELHNASASGDKDRAVLYKKDRKCVAYLLPIPFRQKQAQERALHYKVPCYARCGGTIFKNLKSVIYADGV</sequence>
<keyword evidence="2" id="KW-1185">Reference proteome</keyword>
<reference evidence="1 2" key="1">
    <citation type="submission" date="2017-11" db="EMBL/GenBank/DDBJ databases">
        <title>Animal gut microbial communities from fecal samples from Wisconsin, USA.</title>
        <authorList>
            <person name="Neumann A."/>
        </authorList>
    </citation>
    <scope>NUCLEOTIDE SEQUENCE [LARGE SCALE GENOMIC DNA]</scope>
    <source>
        <strain evidence="1 2">UWS3</strain>
    </source>
</reference>
<comment type="caution">
    <text evidence="1">The sequence shown here is derived from an EMBL/GenBank/DDBJ whole genome shotgun (WGS) entry which is preliminary data.</text>
</comment>
<accession>A0A2M9A9G6</accession>
<dbReference type="Gene3D" id="3.30.2400.30">
    <property type="match status" value="1"/>
</dbReference>
<organism evidence="1 2">
    <name type="scientific">Hallerella succinigenes</name>
    <dbReference type="NCBI Taxonomy" id="1896222"/>
    <lineage>
        <taxon>Bacteria</taxon>
        <taxon>Pseudomonadati</taxon>
        <taxon>Fibrobacterota</taxon>
        <taxon>Fibrobacteria</taxon>
        <taxon>Fibrobacterales</taxon>
        <taxon>Fibrobacteraceae</taxon>
        <taxon>Hallerella</taxon>
    </lineage>
</organism>
<dbReference type="AlphaFoldDB" id="A0A2M9A9G6"/>
<dbReference type="PIRSF" id="PIRSF029202">
    <property type="entry name" value="UCP029202"/>
    <property type="match status" value="1"/>
</dbReference>
<dbReference type="Proteomes" id="UP000231134">
    <property type="component" value="Unassembled WGS sequence"/>
</dbReference>
<dbReference type="OrthoDB" id="9811942at2"/>
<dbReference type="EMBL" id="PGEX01000001">
    <property type="protein sequence ID" value="PJJ42381.1"/>
    <property type="molecule type" value="Genomic_DNA"/>
</dbReference>
<evidence type="ECO:0000313" key="1">
    <source>
        <dbReference type="EMBL" id="PJJ42381.1"/>
    </source>
</evidence>
<proteinExistence type="predicted"/>
<evidence type="ECO:0000313" key="2">
    <source>
        <dbReference type="Proteomes" id="UP000231134"/>
    </source>
</evidence>
<dbReference type="RefSeq" id="WP_100426237.1">
    <property type="nucleotide sequence ID" value="NZ_PGEX01000001.1"/>
</dbReference>
<dbReference type="InterPro" id="IPR020049">
    <property type="entry name" value="Major_capsid-like"/>
</dbReference>
<protein>
    <recommendedName>
        <fullName evidence="3">DUF2184 domain-containing protein</fullName>
    </recommendedName>
</protein>
<name>A0A2M9A9G6_9BACT</name>
<gene>
    <name evidence="1" type="ORF">BGX16_2407</name>
</gene>
<evidence type="ECO:0008006" key="3">
    <source>
        <dbReference type="Google" id="ProtNLM"/>
    </source>
</evidence>